<dbReference type="GO" id="GO:0016835">
    <property type="term" value="F:carbon-oxygen lyase activity"/>
    <property type="evidence" value="ECO:0007669"/>
    <property type="project" value="InterPro"/>
</dbReference>
<dbReference type="Gene3D" id="1.10.8.1080">
    <property type="match status" value="1"/>
</dbReference>
<keyword evidence="1" id="KW-0456">Lyase</keyword>
<dbReference type="PROSITE" id="PS51464">
    <property type="entry name" value="SIS"/>
    <property type="match status" value="1"/>
</dbReference>
<dbReference type="InterPro" id="IPR040190">
    <property type="entry name" value="MURQ/GCKR"/>
</dbReference>
<keyword evidence="5" id="KW-1185">Reference proteome</keyword>
<feature type="domain" description="SIS" evidence="3">
    <location>
        <begin position="53"/>
        <end position="214"/>
    </location>
</feature>
<sequence>MALPQTEAVATECSGIDTMPEVAVLARVLAGQKAAVAAVESAMVPIADAADMMADAMRNGGRLIYAAAGSSALMAIADGLELGGTFGIAPDRIRLLMAGGLPVDAAMPGHTEDNVSEAEQAAKHIRHGDVVIAVTASGSTPYPCTISDLAKKAGARTIGIANNAEAPLFATSDIAIHLPTPPEVIGGSTRLGAATAQKAALNMMSTLMGIKLGHVHDGMMVNLLADNAKLRKRAAGMVATIAGVDVARAQACLQASGGVVKTAVLLAVGVEGAENAEAMLDTAQGNLRAALTAHGFYE</sequence>
<dbReference type="Gene3D" id="3.40.50.10490">
    <property type="entry name" value="Glucose-6-phosphate isomerase like protein, domain 1"/>
    <property type="match status" value="1"/>
</dbReference>
<dbReference type="SUPFAM" id="SSF53697">
    <property type="entry name" value="SIS domain"/>
    <property type="match status" value="1"/>
</dbReference>
<dbReference type="PANTHER" id="PTHR10088:SF4">
    <property type="entry name" value="GLUCOKINASE REGULATORY PROTEIN"/>
    <property type="match status" value="1"/>
</dbReference>
<dbReference type="PANTHER" id="PTHR10088">
    <property type="entry name" value="GLUCOKINASE REGULATORY PROTEIN"/>
    <property type="match status" value="1"/>
</dbReference>
<dbReference type="AlphaFoldDB" id="A0A347UI47"/>
<protein>
    <submittedName>
        <fullName evidence="4">N-acetylmuramic acid 6-phosphate etherase</fullName>
    </submittedName>
</protein>
<evidence type="ECO:0000313" key="5">
    <source>
        <dbReference type="Proteomes" id="UP000261704"/>
    </source>
</evidence>
<dbReference type="GO" id="GO:0009254">
    <property type="term" value="P:peptidoglycan turnover"/>
    <property type="evidence" value="ECO:0007669"/>
    <property type="project" value="TreeGrafter"/>
</dbReference>
<dbReference type="OrthoDB" id="9813395at2"/>
<name>A0A347UI47_9RHOB</name>
<dbReference type="CDD" id="cd05007">
    <property type="entry name" value="SIS_Etherase"/>
    <property type="match status" value="1"/>
</dbReference>
<evidence type="ECO:0000256" key="2">
    <source>
        <dbReference type="ARBA" id="ARBA00023277"/>
    </source>
</evidence>
<dbReference type="InterPro" id="IPR046348">
    <property type="entry name" value="SIS_dom_sf"/>
</dbReference>
<dbReference type="Pfam" id="PF13580">
    <property type="entry name" value="SIS_2"/>
    <property type="match status" value="1"/>
</dbReference>
<reference evidence="4 5" key="1">
    <citation type="submission" date="2018-09" db="EMBL/GenBank/DDBJ databases">
        <title>Profundibacter amoris BAR1 gen. nov., sp. nov., a new member of the Roseobacter clade isolated at Lokis Castle Vent Field on the Arctic Mid-Oceanic Ridge.</title>
        <authorList>
            <person name="Le Moine Bauer S."/>
            <person name="Sjoeberg A.G."/>
            <person name="L'Haridon S."/>
            <person name="Stokke R."/>
            <person name="Roalkvam I."/>
            <person name="Steen I.H."/>
            <person name="Dahle H."/>
        </authorList>
    </citation>
    <scope>NUCLEOTIDE SEQUENCE [LARGE SCALE GENOMIC DNA]</scope>
    <source>
        <strain evidence="4 5">BAR1</strain>
    </source>
</reference>
<dbReference type="InterPro" id="IPR001347">
    <property type="entry name" value="SIS_dom"/>
</dbReference>
<dbReference type="GO" id="GO:0046348">
    <property type="term" value="P:amino sugar catabolic process"/>
    <property type="evidence" value="ECO:0007669"/>
    <property type="project" value="InterPro"/>
</dbReference>
<evidence type="ECO:0000313" key="4">
    <source>
        <dbReference type="EMBL" id="AXX98525.1"/>
    </source>
</evidence>
<evidence type="ECO:0000256" key="1">
    <source>
        <dbReference type="ARBA" id="ARBA00023239"/>
    </source>
</evidence>
<proteinExistence type="predicted"/>
<dbReference type="GO" id="GO:0097367">
    <property type="term" value="F:carbohydrate derivative binding"/>
    <property type="evidence" value="ECO:0007669"/>
    <property type="project" value="InterPro"/>
</dbReference>
<dbReference type="NCBIfam" id="NF003915">
    <property type="entry name" value="PRK05441.1"/>
    <property type="match status" value="1"/>
</dbReference>
<dbReference type="GO" id="GO:0016803">
    <property type="term" value="F:ether hydrolase activity"/>
    <property type="evidence" value="ECO:0007669"/>
    <property type="project" value="TreeGrafter"/>
</dbReference>
<gene>
    <name evidence="4" type="ORF">BAR1_11705</name>
</gene>
<accession>A0A347UI47</accession>
<dbReference type="RefSeq" id="WP_118943180.1">
    <property type="nucleotide sequence ID" value="NZ_CP032125.1"/>
</dbReference>
<dbReference type="Proteomes" id="UP000261704">
    <property type="component" value="Chromosome"/>
</dbReference>
<dbReference type="KEGG" id="pamo:BAR1_11705"/>
<dbReference type="EMBL" id="CP032125">
    <property type="protein sequence ID" value="AXX98525.1"/>
    <property type="molecule type" value="Genomic_DNA"/>
</dbReference>
<dbReference type="InterPro" id="IPR005488">
    <property type="entry name" value="Etherase_MurQ"/>
</dbReference>
<keyword evidence="2" id="KW-0119">Carbohydrate metabolism</keyword>
<evidence type="ECO:0000259" key="3">
    <source>
        <dbReference type="PROSITE" id="PS51464"/>
    </source>
</evidence>
<organism evidence="4 5">
    <name type="scientific">Profundibacter amoris</name>
    <dbReference type="NCBI Taxonomy" id="2171755"/>
    <lineage>
        <taxon>Bacteria</taxon>
        <taxon>Pseudomonadati</taxon>
        <taxon>Pseudomonadota</taxon>
        <taxon>Alphaproteobacteria</taxon>
        <taxon>Rhodobacterales</taxon>
        <taxon>Paracoccaceae</taxon>
        <taxon>Profundibacter</taxon>
    </lineage>
</organism>